<feature type="region of interest" description="Disordered" evidence="1">
    <location>
        <begin position="87"/>
        <end position="112"/>
    </location>
</feature>
<dbReference type="Proteomes" id="UP000638848">
    <property type="component" value="Unassembled WGS sequence"/>
</dbReference>
<evidence type="ECO:0000313" key="3">
    <source>
        <dbReference type="Proteomes" id="UP000638848"/>
    </source>
</evidence>
<evidence type="ECO:0000256" key="1">
    <source>
        <dbReference type="SAM" id="MobiDB-lite"/>
    </source>
</evidence>
<feature type="compositionally biased region" description="Basic residues" evidence="1">
    <location>
        <begin position="50"/>
        <end position="59"/>
    </location>
</feature>
<feature type="compositionally biased region" description="Basic and acidic residues" evidence="1">
    <location>
        <begin position="1"/>
        <end position="11"/>
    </location>
</feature>
<sequence length="112" mass="11695">MLRTRTDDRGAVRHRRDALPPVFAGGEKYPGPAPPGAAGIPGAIAGHRGGAPRKRRSPKQFRVCVPKTPHRHFVAAAAPEHMQFTAAAAPETTKEGTGGPVPPSIAPAIDAR</sequence>
<reference evidence="2" key="2">
    <citation type="submission" date="2020-09" db="EMBL/GenBank/DDBJ databases">
        <authorList>
            <person name="Sun Q."/>
            <person name="Zhou Y."/>
        </authorList>
    </citation>
    <scope>NUCLEOTIDE SEQUENCE</scope>
    <source>
        <strain evidence="2">CGMCC 1.12187</strain>
    </source>
</reference>
<protein>
    <submittedName>
        <fullName evidence="2">Uncharacterized protein</fullName>
    </submittedName>
</protein>
<dbReference type="AlphaFoldDB" id="A0A917GY03"/>
<proteinExistence type="predicted"/>
<gene>
    <name evidence="2" type="ORF">GCM10011374_24730</name>
</gene>
<dbReference type="EMBL" id="BMEQ01000013">
    <property type="protein sequence ID" value="GGG60883.1"/>
    <property type="molecule type" value="Genomic_DNA"/>
</dbReference>
<organism evidence="2 3">
    <name type="scientific">Kocuria dechangensis</name>
    <dbReference type="NCBI Taxonomy" id="1176249"/>
    <lineage>
        <taxon>Bacteria</taxon>
        <taxon>Bacillati</taxon>
        <taxon>Actinomycetota</taxon>
        <taxon>Actinomycetes</taxon>
        <taxon>Micrococcales</taxon>
        <taxon>Micrococcaceae</taxon>
        <taxon>Kocuria</taxon>
    </lineage>
</organism>
<evidence type="ECO:0000313" key="2">
    <source>
        <dbReference type="EMBL" id="GGG60883.1"/>
    </source>
</evidence>
<reference evidence="2" key="1">
    <citation type="journal article" date="2014" name="Int. J. Syst. Evol. Microbiol.">
        <title>Complete genome sequence of Corynebacterium casei LMG S-19264T (=DSM 44701T), isolated from a smear-ripened cheese.</title>
        <authorList>
            <consortium name="US DOE Joint Genome Institute (JGI-PGF)"/>
            <person name="Walter F."/>
            <person name="Albersmeier A."/>
            <person name="Kalinowski J."/>
            <person name="Ruckert C."/>
        </authorList>
    </citation>
    <scope>NUCLEOTIDE SEQUENCE</scope>
    <source>
        <strain evidence="2">CGMCC 1.12187</strain>
    </source>
</reference>
<comment type="caution">
    <text evidence="2">The sequence shown here is derived from an EMBL/GenBank/DDBJ whole genome shotgun (WGS) entry which is preliminary data.</text>
</comment>
<accession>A0A917GY03</accession>
<feature type="region of interest" description="Disordered" evidence="1">
    <location>
        <begin position="1"/>
        <end position="59"/>
    </location>
</feature>
<feature type="compositionally biased region" description="Low complexity" evidence="1">
    <location>
        <begin position="36"/>
        <end position="46"/>
    </location>
</feature>
<name>A0A917GY03_9MICC</name>
<keyword evidence="3" id="KW-1185">Reference proteome</keyword>